<dbReference type="STRING" id="443218.AS9A_0381"/>
<dbReference type="KEGG" id="asd:AS9A_0381"/>
<dbReference type="HOGENOM" id="CLU_3283871_0_0_11"/>
<protein>
    <submittedName>
        <fullName evidence="2">Uncharacterized protein</fullName>
    </submittedName>
</protein>
<evidence type="ECO:0000256" key="1">
    <source>
        <dbReference type="SAM" id="MobiDB-lite"/>
    </source>
</evidence>
<dbReference type="Proteomes" id="UP000009235">
    <property type="component" value="Chromosome"/>
</dbReference>
<keyword evidence="3" id="KW-1185">Reference proteome</keyword>
<evidence type="ECO:0000313" key="3">
    <source>
        <dbReference type="Proteomes" id="UP000009235"/>
    </source>
</evidence>
<evidence type="ECO:0000313" key="2">
    <source>
        <dbReference type="EMBL" id="AEF38840.1"/>
    </source>
</evidence>
<sequence>MEPKSGPGVIGNHNTGLRNRGFTSRGAATRRNALLDMLTS</sequence>
<organism evidence="2 3">
    <name type="scientific">Hoyosella subflava (strain DSM 45089 / JCM 17490 / NBRC 109087 / DQS3-9A1)</name>
    <name type="common">Amycolicicoccus subflavus</name>
    <dbReference type="NCBI Taxonomy" id="443218"/>
    <lineage>
        <taxon>Bacteria</taxon>
        <taxon>Bacillati</taxon>
        <taxon>Actinomycetota</taxon>
        <taxon>Actinomycetes</taxon>
        <taxon>Mycobacteriales</taxon>
        <taxon>Hoyosellaceae</taxon>
        <taxon>Hoyosella</taxon>
    </lineage>
</organism>
<accession>F6EH16</accession>
<name>F6EH16_HOYSD</name>
<feature type="region of interest" description="Disordered" evidence="1">
    <location>
        <begin position="1"/>
        <end position="28"/>
    </location>
</feature>
<reference evidence="2 3" key="1">
    <citation type="journal article" date="2011" name="J. Bacteriol.">
        <title>Complete genome sequence of Amycolicicoccus subflavus DQS3-9A1T, an actinomycete isolated from crude oil-polluted soil.</title>
        <authorList>
            <person name="Cai M."/>
            <person name="Chen W.M."/>
            <person name="Nie Y."/>
            <person name="Chi C.Q."/>
            <person name="Wang Y.N."/>
            <person name="Tang Y.Q."/>
            <person name="Li G.Y."/>
            <person name="Wu X.L."/>
        </authorList>
    </citation>
    <scope>NUCLEOTIDE SEQUENCE [LARGE SCALE GENOMIC DNA]</scope>
    <source>
        <strain evidence="3">DSM 45089 / DQS3-9A1</strain>
    </source>
</reference>
<dbReference type="EMBL" id="CP002786">
    <property type="protein sequence ID" value="AEF38840.1"/>
    <property type="molecule type" value="Genomic_DNA"/>
</dbReference>
<proteinExistence type="predicted"/>
<dbReference type="AlphaFoldDB" id="F6EH16"/>
<gene>
    <name evidence="2" type="ordered locus">AS9A_0381</name>
</gene>